<accession>A0ABM3XWC7</accession>
<dbReference type="Gene3D" id="2.70.170.10">
    <property type="entry name" value="Neurotransmitter-gated ion-channel ligand-binding domain"/>
    <property type="match status" value="1"/>
</dbReference>
<dbReference type="SUPFAM" id="SSF63712">
    <property type="entry name" value="Nicotinic receptor ligand binding domain-like"/>
    <property type="match status" value="1"/>
</dbReference>
<dbReference type="PROSITE" id="PS00236">
    <property type="entry name" value="NEUROTR_ION_CHANNEL"/>
    <property type="match status" value="1"/>
</dbReference>
<keyword evidence="7 12" id="KW-0406">Ion transport</keyword>
<evidence type="ECO:0000256" key="1">
    <source>
        <dbReference type="ARBA" id="ARBA00004651"/>
    </source>
</evidence>
<evidence type="ECO:0000256" key="10">
    <source>
        <dbReference type="ARBA" id="ARBA00023214"/>
    </source>
</evidence>
<dbReference type="RefSeq" id="XP_060053121.1">
    <property type="nucleotide sequence ID" value="XM_060197138.1"/>
</dbReference>
<dbReference type="GeneID" id="103111574"/>
<dbReference type="InterPro" id="IPR006202">
    <property type="entry name" value="Neur_chan_lig-bd"/>
</dbReference>
<dbReference type="InterPro" id="IPR036719">
    <property type="entry name" value="Neuro-gated_channel_TM_sf"/>
</dbReference>
<protein>
    <submittedName>
        <fullName evidence="16">Gamma-aminobutyric acid receptor subunit pi isoform X1</fullName>
    </submittedName>
</protein>
<comment type="subcellular location">
    <subcellularLocation>
        <location evidence="1">Cell membrane</location>
        <topology evidence="1">Multi-pass membrane protein</topology>
    </subcellularLocation>
</comment>
<evidence type="ECO:0000256" key="5">
    <source>
        <dbReference type="ARBA" id="ARBA00022729"/>
    </source>
</evidence>
<dbReference type="InterPro" id="IPR038050">
    <property type="entry name" value="Neuro_actylchol_rec"/>
</dbReference>
<dbReference type="PANTHER" id="PTHR18945">
    <property type="entry name" value="NEUROTRANSMITTER GATED ION CHANNEL"/>
    <property type="match status" value="1"/>
</dbReference>
<sequence length="454" mass="51696">MSGLSPLASLLQQLPSMNPHLHLTILFLSLTTGGLCILGLQAEATRSDKLSLPGFENLTAGYNKFLRPNFGGDPVQIALNLDIASISSISESNMDYTATIYLRQRWTDPRLLFEGSKSFTLDARLVEFLWVPDTYIVESKTSFLHEVTVGNRLIRLFSNGTVLYALRITTTVACNMDLSKYPMDTQTCRLQLESWGYDGRDVEFRWLRGNDSVRGLENLRLAQYTIQRYFTLVTQSQQETGNYTRLVLQFELRRNGLYFILETYVPSAFLVVLSWVSFWISLDSVPARTCIGVTTVLSMTTLMIGSRSPLPNTNCFIKAIDVYLGICFSFVFGALLEYAVAHYSSVQQMVAKDRATAKEVEEVNITDIINSSLSTLKRKISFASIEMPGDNVDYSGLTMKARDKVSFVFREKMGRMVRYFTIQNPSNVDRYSKLLFPLMFMLTNVFYWAHYMYF</sequence>
<dbReference type="InterPro" id="IPR008100">
    <property type="entry name" value="GABAAp_rcpt"/>
</dbReference>
<dbReference type="Gene3D" id="1.20.58.390">
    <property type="entry name" value="Neurotransmitter-gated ion-channel transmembrane domain"/>
    <property type="match status" value="1"/>
</dbReference>
<dbReference type="PRINTS" id="PR01724">
    <property type="entry name" value="GABAARPI"/>
</dbReference>
<feature type="domain" description="Neurotransmitter-gated ion-channel ligand-binding" evidence="13">
    <location>
        <begin position="56"/>
        <end position="255"/>
    </location>
</feature>
<keyword evidence="6 12" id="KW-1133">Transmembrane helix</keyword>
<dbReference type="InterPro" id="IPR006029">
    <property type="entry name" value="Neurotrans-gated_channel_TM"/>
</dbReference>
<evidence type="ECO:0000256" key="4">
    <source>
        <dbReference type="ARBA" id="ARBA00022692"/>
    </source>
</evidence>
<dbReference type="SUPFAM" id="SSF90112">
    <property type="entry name" value="Neurotransmitter-gated ion-channel transmembrane pore"/>
    <property type="match status" value="1"/>
</dbReference>
<dbReference type="InterPro" id="IPR018000">
    <property type="entry name" value="Neurotransmitter_ion_chnl_CS"/>
</dbReference>
<keyword evidence="8 12" id="KW-0472">Membrane</keyword>
<evidence type="ECO:0000256" key="9">
    <source>
        <dbReference type="ARBA" id="ARBA00023173"/>
    </source>
</evidence>
<dbReference type="Pfam" id="PF02932">
    <property type="entry name" value="Neur_chan_memb"/>
    <property type="match status" value="1"/>
</dbReference>
<dbReference type="CDD" id="cd19058">
    <property type="entry name" value="LGIC_TM_GABAAR_pi"/>
    <property type="match status" value="1"/>
</dbReference>
<keyword evidence="16" id="KW-0675">Receptor</keyword>
<evidence type="ECO:0000256" key="7">
    <source>
        <dbReference type="ARBA" id="ARBA00023065"/>
    </source>
</evidence>
<feature type="transmembrane region" description="Helical" evidence="12">
    <location>
        <begin position="20"/>
        <end position="40"/>
    </location>
</feature>
<keyword evidence="11 12" id="KW-0407">Ion channel</keyword>
<keyword evidence="3" id="KW-1003">Cell membrane</keyword>
<keyword evidence="4 12" id="KW-0812">Transmembrane</keyword>
<proteinExistence type="inferred from homology"/>
<evidence type="ECO:0000256" key="11">
    <source>
        <dbReference type="ARBA" id="ARBA00023303"/>
    </source>
</evidence>
<keyword evidence="10" id="KW-0868">Chloride</keyword>
<evidence type="ECO:0000256" key="8">
    <source>
        <dbReference type="ARBA" id="ARBA00023136"/>
    </source>
</evidence>
<dbReference type="InterPro" id="IPR047032">
    <property type="entry name" value="GABAAR_pi_TM"/>
</dbReference>
<reference evidence="16" key="1">
    <citation type="submission" date="2025-08" db="UniProtKB">
        <authorList>
            <consortium name="RefSeq"/>
        </authorList>
    </citation>
    <scope>IDENTIFICATION</scope>
</reference>
<keyword evidence="5" id="KW-0732">Signal</keyword>
<evidence type="ECO:0000256" key="6">
    <source>
        <dbReference type="ARBA" id="ARBA00022989"/>
    </source>
</evidence>
<evidence type="ECO:0000256" key="12">
    <source>
        <dbReference type="RuleBase" id="RU000687"/>
    </source>
</evidence>
<name>A0ABM3XWC7_ERIEU</name>
<dbReference type="Pfam" id="PF02931">
    <property type="entry name" value="Neur_chan_LBD"/>
    <property type="match status" value="1"/>
</dbReference>
<evidence type="ECO:0000259" key="14">
    <source>
        <dbReference type="Pfam" id="PF02932"/>
    </source>
</evidence>
<organism evidence="15 16">
    <name type="scientific">Erinaceus europaeus</name>
    <name type="common">Western European hedgehog</name>
    <dbReference type="NCBI Taxonomy" id="9365"/>
    <lineage>
        <taxon>Eukaryota</taxon>
        <taxon>Metazoa</taxon>
        <taxon>Chordata</taxon>
        <taxon>Craniata</taxon>
        <taxon>Vertebrata</taxon>
        <taxon>Euteleostomi</taxon>
        <taxon>Mammalia</taxon>
        <taxon>Eutheria</taxon>
        <taxon>Laurasiatheria</taxon>
        <taxon>Eulipotyphla</taxon>
        <taxon>Erinaceidae</taxon>
        <taxon>Erinaceinae</taxon>
        <taxon>Erinaceus</taxon>
    </lineage>
</organism>
<feature type="transmembrane region" description="Helical" evidence="12">
    <location>
        <begin position="257"/>
        <end position="280"/>
    </location>
</feature>
<keyword evidence="9" id="KW-0869">Chloride channel</keyword>
<evidence type="ECO:0000256" key="2">
    <source>
        <dbReference type="ARBA" id="ARBA00022448"/>
    </source>
</evidence>
<dbReference type="InterPro" id="IPR006201">
    <property type="entry name" value="Neur_channel"/>
</dbReference>
<dbReference type="InterPro" id="IPR006028">
    <property type="entry name" value="GABAA/Glycine_rcpt"/>
</dbReference>
<feature type="transmembrane region" description="Helical" evidence="12">
    <location>
        <begin position="316"/>
        <end position="336"/>
    </location>
</feature>
<keyword evidence="15" id="KW-1185">Reference proteome</keyword>
<feature type="transmembrane region" description="Helical" evidence="12">
    <location>
        <begin position="286"/>
        <end position="304"/>
    </location>
</feature>
<gene>
    <name evidence="16" type="primary">GABRP</name>
</gene>
<keyword evidence="2 12" id="KW-0813">Transport</keyword>
<feature type="domain" description="Neurotransmitter-gated ion-channel transmembrane" evidence="14">
    <location>
        <begin position="263"/>
        <end position="351"/>
    </location>
</feature>
<evidence type="ECO:0000256" key="3">
    <source>
        <dbReference type="ARBA" id="ARBA00022475"/>
    </source>
</evidence>
<comment type="similarity">
    <text evidence="12">Belongs to the ligand-gated ion channel (TC 1.A.9) family.</text>
</comment>
<dbReference type="PRINTS" id="PR00253">
    <property type="entry name" value="GABAARECEPTR"/>
</dbReference>
<dbReference type="NCBIfam" id="TIGR00860">
    <property type="entry name" value="LIC"/>
    <property type="match status" value="1"/>
</dbReference>
<evidence type="ECO:0000259" key="13">
    <source>
        <dbReference type="Pfam" id="PF02931"/>
    </source>
</evidence>
<dbReference type="InterPro" id="IPR036734">
    <property type="entry name" value="Neur_chan_lig-bd_sf"/>
</dbReference>
<evidence type="ECO:0000313" key="16">
    <source>
        <dbReference type="RefSeq" id="XP_060053121.1"/>
    </source>
</evidence>
<dbReference type="PRINTS" id="PR00252">
    <property type="entry name" value="NRIONCHANNEL"/>
</dbReference>
<evidence type="ECO:0000313" key="15">
    <source>
        <dbReference type="Proteomes" id="UP001652624"/>
    </source>
</evidence>
<dbReference type="Proteomes" id="UP001652624">
    <property type="component" value="Chromosome 9"/>
</dbReference>
<feature type="transmembrane region" description="Helical" evidence="12">
    <location>
        <begin position="434"/>
        <end position="453"/>
    </location>
</feature>